<dbReference type="AlphaFoldDB" id="A0A1E3XDQ4"/>
<comment type="caution">
    <text evidence="1">The sequence shown here is derived from an EMBL/GenBank/DDBJ whole genome shotgun (WGS) entry which is preliminary data.</text>
</comment>
<protein>
    <submittedName>
        <fullName evidence="1">Uncharacterized protein</fullName>
    </submittedName>
</protein>
<proteinExistence type="predicted"/>
<reference evidence="1 2" key="1">
    <citation type="submission" date="2016-07" db="EMBL/GenBank/DDBJ databases">
        <title>Draft genome of Scalindua rubra, obtained from a brine-seawater interface in the Red Sea, sheds light on salt adaptation in anammox bacteria.</title>
        <authorList>
            <person name="Speth D.R."/>
            <person name="Lagkouvardos I."/>
            <person name="Wang Y."/>
            <person name="Qian P.-Y."/>
            <person name="Dutilh B.E."/>
            <person name="Jetten M.S."/>
        </authorList>
    </citation>
    <scope>NUCLEOTIDE SEQUENCE [LARGE SCALE GENOMIC DNA]</scope>
    <source>
        <strain evidence="1">BSI-1</strain>
    </source>
</reference>
<evidence type="ECO:0000313" key="2">
    <source>
        <dbReference type="Proteomes" id="UP000094056"/>
    </source>
</evidence>
<dbReference type="EMBL" id="MAYW01000021">
    <property type="protein sequence ID" value="ODS33728.1"/>
    <property type="molecule type" value="Genomic_DNA"/>
</dbReference>
<gene>
    <name evidence="1" type="ORF">SCARUB_01165</name>
</gene>
<dbReference type="Proteomes" id="UP000094056">
    <property type="component" value="Unassembled WGS sequence"/>
</dbReference>
<organism evidence="1 2">
    <name type="scientific">Candidatus Scalindua rubra</name>
    <dbReference type="NCBI Taxonomy" id="1872076"/>
    <lineage>
        <taxon>Bacteria</taxon>
        <taxon>Pseudomonadati</taxon>
        <taxon>Planctomycetota</taxon>
        <taxon>Candidatus Brocadiia</taxon>
        <taxon>Candidatus Brocadiales</taxon>
        <taxon>Candidatus Scalinduaceae</taxon>
        <taxon>Candidatus Scalindua</taxon>
    </lineage>
</organism>
<feature type="non-terminal residue" evidence="1">
    <location>
        <position position="1"/>
    </location>
</feature>
<sequence>REYKDAWWRVVEALGEIGSPEAVPA</sequence>
<accession>A0A1E3XDQ4</accession>
<name>A0A1E3XDQ4_9BACT</name>
<evidence type="ECO:0000313" key="1">
    <source>
        <dbReference type="EMBL" id="ODS33728.1"/>
    </source>
</evidence>